<evidence type="ECO:0000256" key="3">
    <source>
        <dbReference type="ARBA" id="ARBA00022964"/>
    </source>
</evidence>
<feature type="domain" description="Fe2OG dioxygenase" evidence="6">
    <location>
        <begin position="130"/>
        <end position="231"/>
    </location>
</feature>
<dbReference type="AlphaFoldDB" id="A0A409Y816"/>
<dbReference type="PANTHER" id="PTHR33099">
    <property type="entry name" value="FE2OG DIOXYGENASE DOMAIN-CONTAINING PROTEIN"/>
    <property type="match status" value="1"/>
</dbReference>
<dbReference type="OrthoDB" id="27483at2759"/>
<dbReference type="GO" id="GO:0005506">
    <property type="term" value="F:iron ion binding"/>
    <property type="evidence" value="ECO:0007669"/>
    <property type="project" value="InterPro"/>
</dbReference>
<dbReference type="PANTHER" id="PTHR33099:SF14">
    <property type="entry name" value="PROLYL 4-HYDROXYLASE ALPHA SUBUNIT FE(2+) 2OG DIOXYGENASE DOMAIN-CONTAINING PROTEIN"/>
    <property type="match status" value="1"/>
</dbReference>
<accession>A0A409Y816</accession>
<proteinExistence type="predicted"/>
<evidence type="ECO:0000256" key="1">
    <source>
        <dbReference type="ARBA" id="ARBA00001961"/>
    </source>
</evidence>
<dbReference type="InParanoid" id="A0A409Y816"/>
<dbReference type="EMBL" id="NHTK01001366">
    <property type="protein sequence ID" value="PPQ99232.1"/>
    <property type="molecule type" value="Genomic_DNA"/>
</dbReference>
<reference evidence="7 8" key="1">
    <citation type="journal article" date="2018" name="Evol. Lett.">
        <title>Horizontal gene cluster transfer increased hallucinogenic mushroom diversity.</title>
        <authorList>
            <person name="Reynolds H.T."/>
            <person name="Vijayakumar V."/>
            <person name="Gluck-Thaler E."/>
            <person name="Korotkin H.B."/>
            <person name="Matheny P.B."/>
            <person name="Slot J.C."/>
        </authorList>
    </citation>
    <scope>NUCLEOTIDE SEQUENCE [LARGE SCALE GENOMIC DNA]</scope>
    <source>
        <strain evidence="7 8">2629</strain>
    </source>
</reference>
<sequence>MSDEEHNEVEPVGHDIDQKFDELLQEELPYISGTLSLSTTESKIFDRSKGGNTDLVDFMANDDESLKALADSCAPASFGFGGQDVLDDNYRKAGKMDANDFAAQFTPLNHGVLDLIRANLFKGEEKREIQIELYKLNVYGPGSFFKPHVDTPRGEHMFGSLVVVFPTKHEGGSLIFRQHDREWTFDSSTAVEPSDPTALKAGFAIFYSDVEHEVTPVVSGYRITITYNLYLAKSSVEKPLKVENSTVLNVQRYMQTLFDNDDFLVKGGYLAFKLAQKYAVSQDTKFSDTDLKLSLKGSDRCILLALEGLGINTSFHAFYEVGYDYDGNEAHYIFDQVLPDGYNSEDDIYACREFAGPLNGKLVQHLTLEDCYKNDENSVADAESLAAGAEENGPDVDEWWRGFPLSLSIG</sequence>
<evidence type="ECO:0000256" key="4">
    <source>
        <dbReference type="ARBA" id="ARBA00023002"/>
    </source>
</evidence>
<evidence type="ECO:0000256" key="5">
    <source>
        <dbReference type="ARBA" id="ARBA00023004"/>
    </source>
</evidence>
<keyword evidence="4" id="KW-0560">Oxidoreductase</keyword>
<protein>
    <recommendedName>
        <fullName evidence="6">Fe2OG dioxygenase domain-containing protein</fullName>
    </recommendedName>
</protein>
<comment type="cofactor">
    <cofactor evidence="1">
        <name>L-ascorbate</name>
        <dbReference type="ChEBI" id="CHEBI:38290"/>
    </cofactor>
</comment>
<comment type="caution">
    <text evidence="7">The sequence shown here is derived from an EMBL/GenBank/DDBJ whole genome shotgun (WGS) entry which is preliminary data.</text>
</comment>
<evidence type="ECO:0000313" key="7">
    <source>
        <dbReference type="EMBL" id="PPQ99232.1"/>
    </source>
</evidence>
<keyword evidence="8" id="KW-1185">Reference proteome</keyword>
<dbReference type="Gene3D" id="2.60.120.620">
    <property type="entry name" value="q2cbj1_9rhob like domain"/>
    <property type="match status" value="1"/>
</dbReference>
<keyword evidence="5" id="KW-0408">Iron</keyword>
<keyword evidence="3" id="KW-0223">Dioxygenase</keyword>
<name>A0A409Y816_9AGAR</name>
<dbReference type="Pfam" id="PF13640">
    <property type="entry name" value="2OG-FeII_Oxy_3"/>
    <property type="match status" value="1"/>
</dbReference>
<dbReference type="PROSITE" id="PS51471">
    <property type="entry name" value="FE2OG_OXY"/>
    <property type="match status" value="1"/>
</dbReference>
<dbReference type="GO" id="GO:0016705">
    <property type="term" value="F:oxidoreductase activity, acting on paired donors, with incorporation or reduction of molecular oxygen"/>
    <property type="evidence" value="ECO:0007669"/>
    <property type="project" value="InterPro"/>
</dbReference>
<evidence type="ECO:0000256" key="2">
    <source>
        <dbReference type="ARBA" id="ARBA00022723"/>
    </source>
</evidence>
<dbReference type="InterPro" id="IPR044862">
    <property type="entry name" value="Pro_4_hyd_alph_FE2OG_OXY"/>
</dbReference>
<dbReference type="SMART" id="SM00702">
    <property type="entry name" value="P4Hc"/>
    <property type="match status" value="1"/>
</dbReference>
<evidence type="ECO:0000259" key="6">
    <source>
        <dbReference type="PROSITE" id="PS51471"/>
    </source>
</evidence>
<keyword evidence="2" id="KW-0479">Metal-binding</keyword>
<gene>
    <name evidence="7" type="ORF">CVT24_009251</name>
</gene>
<organism evidence="7 8">
    <name type="scientific">Panaeolus cyanescens</name>
    <dbReference type="NCBI Taxonomy" id="181874"/>
    <lineage>
        <taxon>Eukaryota</taxon>
        <taxon>Fungi</taxon>
        <taxon>Dikarya</taxon>
        <taxon>Basidiomycota</taxon>
        <taxon>Agaricomycotina</taxon>
        <taxon>Agaricomycetes</taxon>
        <taxon>Agaricomycetidae</taxon>
        <taxon>Agaricales</taxon>
        <taxon>Agaricineae</taxon>
        <taxon>Galeropsidaceae</taxon>
        <taxon>Panaeolus</taxon>
    </lineage>
</organism>
<dbReference type="InterPro" id="IPR006620">
    <property type="entry name" value="Pro_4_hyd_alph"/>
</dbReference>
<dbReference type="GO" id="GO:0031418">
    <property type="term" value="F:L-ascorbic acid binding"/>
    <property type="evidence" value="ECO:0007669"/>
    <property type="project" value="InterPro"/>
</dbReference>
<evidence type="ECO:0000313" key="8">
    <source>
        <dbReference type="Proteomes" id="UP000284842"/>
    </source>
</evidence>
<dbReference type="Proteomes" id="UP000284842">
    <property type="component" value="Unassembled WGS sequence"/>
</dbReference>
<dbReference type="InterPro" id="IPR005123">
    <property type="entry name" value="Oxoglu/Fe-dep_dioxygenase_dom"/>
</dbReference>
<dbReference type="GO" id="GO:0051213">
    <property type="term" value="F:dioxygenase activity"/>
    <property type="evidence" value="ECO:0007669"/>
    <property type="project" value="UniProtKB-KW"/>
</dbReference>